<name>Q8D2P0_WIGBR</name>
<evidence type="ECO:0000256" key="3">
    <source>
        <dbReference type="ARBA" id="ARBA00022643"/>
    </source>
</evidence>
<dbReference type="InterPro" id="IPR036551">
    <property type="entry name" value="Flavin_trans-like"/>
</dbReference>
<evidence type="ECO:0000259" key="8">
    <source>
        <dbReference type="Pfam" id="PF02441"/>
    </source>
</evidence>
<evidence type="ECO:0000256" key="7">
    <source>
        <dbReference type="HAMAP-Rule" id="MF_01984"/>
    </source>
</evidence>
<protein>
    <recommendedName>
        <fullName evidence="7">Flavin prenyltransferase UbiX</fullName>
        <ecNumber evidence="7">2.5.1.129</ecNumber>
    </recommendedName>
</protein>
<dbReference type="Gene3D" id="3.40.50.1950">
    <property type="entry name" value="Flavin prenyltransferase-like"/>
    <property type="match status" value="1"/>
</dbReference>
<feature type="binding site" evidence="7">
    <location>
        <position position="169"/>
    </location>
    <ligand>
        <name>dimethylallyl phosphate</name>
        <dbReference type="ChEBI" id="CHEBI:88052"/>
    </ligand>
</feature>
<comment type="caution">
    <text evidence="7">Lacks conserved residue(s) required for the propagation of feature annotation.</text>
</comment>
<feature type="binding site" evidence="7">
    <location>
        <begin position="88"/>
        <end position="91"/>
    </location>
    <ligand>
        <name>FMN</name>
        <dbReference type="ChEBI" id="CHEBI:58210"/>
    </ligand>
</feature>
<dbReference type="AlphaFoldDB" id="Q8D2P0"/>
<keyword evidence="2 7" id="KW-0285">Flavoprotein</keyword>
<proteinExistence type="inferred from homology"/>
<feature type="binding site" evidence="7">
    <location>
        <position position="153"/>
    </location>
    <ligand>
        <name>dimethylallyl phosphate</name>
        <dbReference type="ChEBI" id="CHEBI:88052"/>
    </ligand>
</feature>
<dbReference type="eggNOG" id="COG0163">
    <property type="taxonomic scope" value="Bacteria"/>
</dbReference>
<comment type="catalytic activity">
    <reaction evidence="5 7">
        <text>dimethylallyl phosphate + FMNH2 = prenylated FMNH2 + phosphate</text>
        <dbReference type="Rhea" id="RHEA:37743"/>
        <dbReference type="ChEBI" id="CHEBI:43474"/>
        <dbReference type="ChEBI" id="CHEBI:57618"/>
        <dbReference type="ChEBI" id="CHEBI:87467"/>
        <dbReference type="ChEBI" id="CHEBI:88052"/>
        <dbReference type="EC" id="2.5.1.129"/>
    </reaction>
</comment>
<dbReference type="STRING" id="36870.gene:10368810"/>
<dbReference type="NCBIfam" id="TIGR00421">
    <property type="entry name" value="ubiX_pad"/>
    <property type="match status" value="1"/>
</dbReference>
<dbReference type="PANTHER" id="PTHR43374">
    <property type="entry name" value="FLAVIN PRENYLTRANSFERASE"/>
    <property type="match status" value="1"/>
</dbReference>
<dbReference type="EC" id="2.5.1.129" evidence="7"/>
<dbReference type="FunFam" id="3.40.50.1950:FF:000001">
    <property type="entry name" value="Flavin prenyltransferase UbiX"/>
    <property type="match status" value="1"/>
</dbReference>
<dbReference type="InterPro" id="IPR004507">
    <property type="entry name" value="UbiX-like"/>
</dbReference>
<evidence type="ECO:0000256" key="4">
    <source>
        <dbReference type="ARBA" id="ARBA00022679"/>
    </source>
</evidence>
<sequence length="193" mass="21473">MKNLIIGISGASGVIYGIRLLKILKELNSVITHLIISDSAKKTLSLETNLSLNNIYNMSNVIHNINDISDNISSGSYKTIGMIILPCSIKTLSGIVNSYNDNLLIRAADVVLKEKRKLLLGVRETPLHIGHLRLMTLASEMGAIIMPPMPAFYYNPKNIDDIINHTVGRFLDKFNFNISNKILKRWNGGVNKK</sequence>
<keyword evidence="1 7" id="KW-0637">Prenyltransferase</keyword>
<comment type="similarity">
    <text evidence="6 7">Belongs to the UbiX/PAD1 family.</text>
</comment>
<keyword evidence="10" id="KW-1185">Reference proteome</keyword>
<reference evidence="9 10" key="1">
    <citation type="journal article" date="2002" name="Nat. Genet.">
        <title>Genome sequence of the endocellular obligate symbiont of tsetse flies, Wigglesworthia glossinidia.</title>
        <authorList>
            <person name="Akman L."/>
            <person name="Yamashita A."/>
            <person name="Watanabe H."/>
            <person name="Oshima K."/>
            <person name="Shiba T."/>
            <person name="Hattori M."/>
            <person name="Aksoy S."/>
        </authorList>
    </citation>
    <scope>NUCLEOTIDE SEQUENCE [LARGE SCALE GENOMIC DNA]</scope>
</reference>
<dbReference type="Proteomes" id="UP000000562">
    <property type="component" value="Chromosome"/>
</dbReference>
<keyword evidence="4 7" id="KW-0808">Transferase</keyword>
<gene>
    <name evidence="7 9" type="primary">ubiX</name>
</gene>
<dbReference type="GO" id="GO:0106141">
    <property type="term" value="F:flavin prenyltransferase activity"/>
    <property type="evidence" value="ECO:0007669"/>
    <property type="project" value="UniProtKB-EC"/>
</dbReference>
<dbReference type="HAMAP" id="MF_01984">
    <property type="entry name" value="ubiX_pad"/>
    <property type="match status" value="1"/>
</dbReference>
<dbReference type="GO" id="GO:0016831">
    <property type="term" value="F:carboxy-lyase activity"/>
    <property type="evidence" value="ECO:0007669"/>
    <property type="project" value="TreeGrafter"/>
</dbReference>
<dbReference type="PANTHER" id="PTHR43374:SF1">
    <property type="entry name" value="FLAVIN PRENYLTRANSFERASE PAD1, MITOCHONDRIAL"/>
    <property type="match status" value="1"/>
</dbReference>
<accession>Q8D2P0</accession>
<evidence type="ECO:0000256" key="1">
    <source>
        <dbReference type="ARBA" id="ARBA00022602"/>
    </source>
</evidence>
<organism evidence="9 10">
    <name type="scientific">Wigglesworthia glossinidia brevipalpis</name>
    <dbReference type="NCBI Taxonomy" id="36870"/>
    <lineage>
        <taxon>Bacteria</taxon>
        <taxon>Pseudomonadati</taxon>
        <taxon>Pseudomonadota</taxon>
        <taxon>Gammaproteobacteria</taxon>
        <taxon>Enterobacterales</taxon>
        <taxon>Erwiniaceae</taxon>
        <taxon>Wigglesworthia</taxon>
    </lineage>
</organism>
<evidence type="ECO:0000313" key="10">
    <source>
        <dbReference type="Proteomes" id="UP000000562"/>
    </source>
</evidence>
<comment type="function">
    <text evidence="7">Flavin prenyltransferase that catalyzes the synthesis of the prenylated FMN cofactor (prenyl-FMN) for 4-hydroxy-3-polyprenylbenzoic acid decarboxylase UbiD. The prenyltransferase is metal-independent and links a dimethylallyl moiety from dimethylallyl monophosphate (DMAP) to the flavin N5 and C6 atoms of FMN.</text>
</comment>
<dbReference type="HOGENOM" id="CLU_074522_0_1_6"/>
<evidence type="ECO:0000256" key="6">
    <source>
        <dbReference type="ARBA" id="ARBA00060793"/>
    </source>
</evidence>
<evidence type="ECO:0000256" key="5">
    <source>
        <dbReference type="ARBA" id="ARBA00050612"/>
    </source>
</evidence>
<keyword evidence="3 7" id="KW-0288">FMN</keyword>
<dbReference type="OrthoDB" id="9781577at2"/>
<dbReference type="NCBIfam" id="NF004685">
    <property type="entry name" value="PRK06029.1"/>
    <property type="match status" value="1"/>
</dbReference>
<feature type="binding site" evidence="7">
    <location>
        <position position="123"/>
    </location>
    <ligand>
        <name>FMN</name>
        <dbReference type="ChEBI" id="CHEBI:58210"/>
    </ligand>
</feature>
<feature type="binding site" evidence="7">
    <location>
        <begin position="10"/>
        <end position="12"/>
    </location>
    <ligand>
        <name>FMN</name>
        <dbReference type="ChEBI" id="CHEBI:58210"/>
    </ligand>
</feature>
<dbReference type="EMBL" id="BA000021">
    <property type="protein sequence ID" value="BAC24460.1"/>
    <property type="molecule type" value="Genomic_DNA"/>
</dbReference>
<dbReference type="InterPro" id="IPR003382">
    <property type="entry name" value="Flavoprotein"/>
</dbReference>
<dbReference type="Pfam" id="PF02441">
    <property type="entry name" value="Flavoprotein"/>
    <property type="match status" value="1"/>
</dbReference>
<feature type="binding site" evidence="7">
    <location>
        <position position="37"/>
    </location>
    <ligand>
        <name>FMN</name>
        <dbReference type="ChEBI" id="CHEBI:58210"/>
    </ligand>
</feature>
<dbReference type="SUPFAM" id="SSF52507">
    <property type="entry name" value="Homo-oligomeric flavin-containing Cys decarboxylases, HFCD"/>
    <property type="match status" value="1"/>
</dbReference>
<evidence type="ECO:0000313" key="9">
    <source>
        <dbReference type="EMBL" id="BAC24460.1"/>
    </source>
</evidence>
<dbReference type="KEGG" id="wbr:ubiX"/>
<evidence type="ECO:0000256" key="2">
    <source>
        <dbReference type="ARBA" id="ARBA00022630"/>
    </source>
</evidence>
<feature type="domain" description="Flavoprotein" evidence="8">
    <location>
        <begin position="2"/>
        <end position="173"/>
    </location>
</feature>